<dbReference type="Gene3D" id="3.30.530.20">
    <property type="match status" value="1"/>
</dbReference>
<keyword evidence="4" id="KW-1185">Reference proteome</keyword>
<protein>
    <recommendedName>
        <fullName evidence="2">Activator of Hsp90 ATPase homologue 1/2-like C-terminal domain-containing protein</fullName>
    </recommendedName>
</protein>
<evidence type="ECO:0000259" key="2">
    <source>
        <dbReference type="Pfam" id="PF08327"/>
    </source>
</evidence>
<comment type="caution">
    <text evidence="3">The sequence shown here is derived from an EMBL/GenBank/DDBJ whole genome shotgun (WGS) entry which is preliminary data.</text>
</comment>
<organism evidence="3 4">
    <name type="scientific">Anditalea andensis</name>
    <dbReference type="NCBI Taxonomy" id="1048983"/>
    <lineage>
        <taxon>Bacteria</taxon>
        <taxon>Pseudomonadati</taxon>
        <taxon>Bacteroidota</taxon>
        <taxon>Cytophagia</taxon>
        <taxon>Cytophagales</taxon>
        <taxon>Cytophagaceae</taxon>
        <taxon>Anditalea</taxon>
    </lineage>
</organism>
<evidence type="ECO:0000313" key="3">
    <source>
        <dbReference type="EMBL" id="KEO75730.1"/>
    </source>
</evidence>
<sequence>MSNSGNKSLEVSEKINAPVKKVWEIWNDPKAIVQWNPVSDHWETSDEENKIKEGEKFFSRKSSKNESAKLDLEGTYDEVIQEDTIAYTMRDGQKVKITFDEDGDTTTVTTTFDADDNLPEEAQEKSWQEILAGLKEYVEGH</sequence>
<gene>
    <name evidence="3" type="ORF">EL17_22145</name>
</gene>
<accession>A0A074L5I1</accession>
<dbReference type="OrthoDB" id="384974at2"/>
<dbReference type="AlphaFoldDB" id="A0A074L5I1"/>
<dbReference type="InterPro" id="IPR013538">
    <property type="entry name" value="ASHA1/2-like_C"/>
</dbReference>
<evidence type="ECO:0000256" key="1">
    <source>
        <dbReference type="ARBA" id="ARBA00006817"/>
    </source>
</evidence>
<name>A0A074L5I1_9BACT</name>
<comment type="similarity">
    <text evidence="1">Belongs to the AHA1 family.</text>
</comment>
<proteinExistence type="inferred from homology"/>
<dbReference type="RefSeq" id="WP_035068601.1">
    <property type="nucleotide sequence ID" value="NZ_JMIH01000004.1"/>
</dbReference>
<dbReference type="STRING" id="1048983.EL17_22145"/>
<evidence type="ECO:0000313" key="4">
    <source>
        <dbReference type="Proteomes" id="UP000027821"/>
    </source>
</evidence>
<reference evidence="3 4" key="1">
    <citation type="submission" date="2014-04" db="EMBL/GenBank/DDBJ databases">
        <title>Characterization and application of a salt tolerant electro-active bacterium.</title>
        <authorList>
            <person name="Yang L."/>
            <person name="Wei S."/>
            <person name="Tay Q.X.M."/>
        </authorList>
    </citation>
    <scope>NUCLEOTIDE SEQUENCE [LARGE SCALE GENOMIC DNA]</scope>
    <source>
        <strain evidence="3 4">LY1</strain>
    </source>
</reference>
<dbReference type="SUPFAM" id="SSF55961">
    <property type="entry name" value="Bet v1-like"/>
    <property type="match status" value="1"/>
</dbReference>
<dbReference type="InterPro" id="IPR023393">
    <property type="entry name" value="START-like_dom_sf"/>
</dbReference>
<dbReference type="Proteomes" id="UP000027821">
    <property type="component" value="Unassembled WGS sequence"/>
</dbReference>
<dbReference type="eggNOG" id="COG3832">
    <property type="taxonomic scope" value="Bacteria"/>
</dbReference>
<dbReference type="EMBL" id="JMIH01000004">
    <property type="protein sequence ID" value="KEO75730.1"/>
    <property type="molecule type" value="Genomic_DNA"/>
</dbReference>
<dbReference type="Pfam" id="PF08327">
    <property type="entry name" value="AHSA1"/>
    <property type="match status" value="1"/>
</dbReference>
<feature type="domain" description="Activator of Hsp90 ATPase homologue 1/2-like C-terminal" evidence="2">
    <location>
        <begin position="16"/>
        <end position="139"/>
    </location>
</feature>